<evidence type="ECO:0000256" key="1">
    <source>
        <dbReference type="RuleBase" id="RU367031"/>
    </source>
</evidence>
<dbReference type="PANTHER" id="PTHR31500">
    <property type="entry name" value="AT-HOOK MOTIF NUCLEAR-LOCALIZED PROTEIN 9"/>
    <property type="match status" value="1"/>
</dbReference>
<dbReference type="PANTHER" id="PTHR31500:SF57">
    <property type="entry name" value="AT-HOOK MOTIF NUCLEAR-LOCALIZED PROTEIN 10"/>
    <property type="match status" value="1"/>
</dbReference>
<feature type="region of interest" description="Disordered" evidence="2">
    <location>
        <begin position="79"/>
        <end position="99"/>
    </location>
</feature>
<dbReference type="EMBL" id="JACEIK010069915">
    <property type="protein sequence ID" value="MCE5167260.1"/>
    <property type="molecule type" value="Genomic_DNA"/>
</dbReference>
<name>A0ABS8Y9H0_DATST</name>
<organism evidence="3 4">
    <name type="scientific">Datura stramonium</name>
    <name type="common">Jimsonweed</name>
    <name type="synonym">Common thornapple</name>
    <dbReference type="NCBI Taxonomy" id="4076"/>
    <lineage>
        <taxon>Eukaryota</taxon>
        <taxon>Viridiplantae</taxon>
        <taxon>Streptophyta</taxon>
        <taxon>Embryophyta</taxon>
        <taxon>Tracheophyta</taxon>
        <taxon>Spermatophyta</taxon>
        <taxon>Magnoliopsida</taxon>
        <taxon>eudicotyledons</taxon>
        <taxon>Gunneridae</taxon>
        <taxon>Pentapetalae</taxon>
        <taxon>asterids</taxon>
        <taxon>lamiids</taxon>
        <taxon>Solanales</taxon>
        <taxon>Solanaceae</taxon>
        <taxon>Solanoideae</taxon>
        <taxon>Datureae</taxon>
        <taxon>Datura</taxon>
    </lineage>
</organism>
<dbReference type="Proteomes" id="UP000823775">
    <property type="component" value="Unassembled WGS sequence"/>
</dbReference>
<keyword evidence="1" id="KW-0804">Transcription</keyword>
<sequence>MSESNGRHSRTGRLSVSMARPDGRIFGGVVAGMLTASTPVQVDVVSFVDKGVKPNSEAPSLIQPPNILNFGAPITETIYPSPGASSHSVDEKAGSLLNH</sequence>
<gene>
    <name evidence="3" type="ORF">HAX54_045204</name>
</gene>
<reference evidence="3 4" key="1">
    <citation type="journal article" date="2021" name="BMC Genomics">
        <title>Datura genome reveals duplications of psychoactive alkaloid biosynthetic genes and high mutation rate following tissue culture.</title>
        <authorList>
            <person name="Rajewski A."/>
            <person name="Carter-House D."/>
            <person name="Stajich J."/>
            <person name="Litt A."/>
        </authorList>
    </citation>
    <scope>NUCLEOTIDE SEQUENCE [LARGE SCALE GENOMIC DNA]</scope>
    <source>
        <strain evidence="3">AR-01</strain>
    </source>
</reference>
<dbReference type="SUPFAM" id="SSF117856">
    <property type="entry name" value="AF0104/ALDC/Ptd012-like"/>
    <property type="match status" value="1"/>
</dbReference>
<dbReference type="InterPro" id="IPR039605">
    <property type="entry name" value="AHL"/>
</dbReference>
<comment type="domain">
    <text evidence="1">The PPC domain mediates interactions between AHL proteins.</text>
</comment>
<comment type="subcellular location">
    <subcellularLocation>
        <location evidence="1">Nucleus</location>
    </subcellularLocation>
</comment>
<evidence type="ECO:0000313" key="3">
    <source>
        <dbReference type="EMBL" id="MCE5167260.1"/>
    </source>
</evidence>
<evidence type="ECO:0000313" key="4">
    <source>
        <dbReference type="Proteomes" id="UP000823775"/>
    </source>
</evidence>
<evidence type="ECO:0000256" key="2">
    <source>
        <dbReference type="SAM" id="MobiDB-lite"/>
    </source>
</evidence>
<keyword evidence="1" id="KW-0238">DNA-binding</keyword>
<comment type="caution">
    <text evidence="3">The sequence shown here is derived from an EMBL/GenBank/DDBJ whole genome shotgun (WGS) entry which is preliminary data.</text>
</comment>
<accession>A0ABS8Y9H0</accession>
<comment type="function">
    <text evidence="1">Transcription factor that specifically binds AT-rich DNA sequences related to the nuclear matrix attachment regions (MARs).</text>
</comment>
<keyword evidence="4" id="KW-1185">Reference proteome</keyword>
<proteinExistence type="predicted"/>
<keyword evidence="1" id="KW-0539">Nucleus</keyword>
<protein>
    <recommendedName>
        <fullName evidence="1">AT-hook motif nuclear-localized protein</fullName>
    </recommendedName>
</protein>
<keyword evidence="1" id="KW-0805">Transcription regulation</keyword>